<dbReference type="SMART" id="SM00112">
    <property type="entry name" value="CA"/>
    <property type="match status" value="4"/>
</dbReference>
<dbReference type="Pfam" id="PF17803">
    <property type="entry name" value="Cadherin_4"/>
    <property type="match status" value="1"/>
</dbReference>
<dbReference type="SUPFAM" id="SSF49313">
    <property type="entry name" value="Cadherin-like"/>
    <property type="match status" value="4"/>
</dbReference>
<dbReference type="GO" id="GO:0005911">
    <property type="term" value="C:cell-cell junction"/>
    <property type="evidence" value="ECO:0007669"/>
    <property type="project" value="TreeGrafter"/>
</dbReference>
<evidence type="ECO:0000313" key="11">
    <source>
        <dbReference type="EMBL" id="QTR53433.1"/>
    </source>
</evidence>
<evidence type="ECO:0000256" key="6">
    <source>
        <dbReference type="ARBA" id="ARBA00022989"/>
    </source>
</evidence>
<dbReference type="NCBIfam" id="NF038133">
    <property type="entry name" value="choice_anch_L"/>
    <property type="match status" value="1"/>
</dbReference>
<dbReference type="AlphaFoldDB" id="A0A975IHA7"/>
<dbReference type="InterPro" id="IPR015919">
    <property type="entry name" value="Cadherin-like_sf"/>
</dbReference>
<evidence type="ECO:0000256" key="3">
    <source>
        <dbReference type="ARBA" id="ARBA00022737"/>
    </source>
</evidence>
<dbReference type="GO" id="GO:0005509">
    <property type="term" value="F:calcium ion binding"/>
    <property type="evidence" value="ECO:0007669"/>
    <property type="project" value="InterPro"/>
</dbReference>
<protein>
    <submittedName>
        <fullName evidence="11">Choice-of-anchor L domain-containing protein</fullName>
    </submittedName>
</protein>
<keyword evidence="7" id="KW-0472">Membrane</keyword>
<dbReference type="CDD" id="cd11304">
    <property type="entry name" value="Cadherin_repeat"/>
    <property type="match status" value="4"/>
</dbReference>
<dbReference type="InterPro" id="IPR028974">
    <property type="entry name" value="TSP_type-3_rpt"/>
</dbReference>
<dbReference type="Proteomes" id="UP000672009">
    <property type="component" value="Chromosome"/>
</dbReference>
<keyword evidence="9" id="KW-0732">Signal</keyword>
<sequence length="1218" mass="127718">MKIKTIRAGTLVWSVLTAVLAGLSSTASAGLSFNPNVTPAQMAAVLDGPGLSIQNAQITRGAGEQYGVLGGAKALLGFESGIFLTTGRVASLQPPNNTGSYSYDTPQALYRDADLLAISPYAKYDPVAFEFDIVPQGDRANFVFSFGSEEYPEFVCSQYNDAFGLFITGPGISGTRNAAFLPNTQTPIAVNNVNGGAAGSQADGAACQLSNTGYFIDNGNGTGSSASQLDGFTKTLTTAITGLQAGQVYHVKLAMADARDSGYDSGAAFKWLTSTNSTPVDLALTASTNRPNPSYNSTVELTWTVSNSSATAASLTQVGLEWPAGLTWLSDNAGGAYNPATGEWQAGDIPAGGSKSITIRAQVATAAQYAIVGEILYAFNEDPDSTPFNRHINANEDDTATVLLSPVENNAPTMPATATATAAENQYAVTPAVQAVDPDGDVLSYSISGGADAGRFLVNSSTGVLTFIAAPDYEKPVDADKNNSYVVQVTVSDGKLSATQTLTITVGNVNEAPTLPATTIFPVLENQTIAATVSGTDVDGNVLNYSISGGADAAKFAVNASTGGLMFIAAPDYEKPADADKNNSYVVQVTVSDGKLSATQTLTITVGNVNEKPTLPASATVSVLENQTVVTPAVQAVDPDGEALSYSISGGADAGKFVVNASTGVLTFIAAPDYENPADADKNNSYVVQVTVSDGKLMATQTVTVNVTNDTTENALPVILPGNNAATHTQNYVENSTNLLVLDYDATDADGDTEGSGLTWLLTGGDDKWAFTIHPTEGWLEFTGAPDFERPLDADKKNTYEVQVTVCDSKGGCASQKLTVALTNVAEDSDGDGIPDALEIQEGIADPYTDGKDTDGDKVPDYLDNDDDGDGLLTQYEVADPNTDGDLADARDTDGDKIPDYLDADDDGDGKPTATEKADLNGDKNPADAVDSDDDGIPNYLDNNDEPSVHLSVRAYLQGAYNTQTGLMTDKLLTKGFLPKPQPFDKLVTSFGYTVFEGVPPFNHFGKEVMSDSVKAMPAGNTPVDWMLLELRDVDDPVKRVAAKATLLQRDGDVINAETGSTNIVFRGVPPGDYYVVLRHRNHIGVMTATRLSLTETATVIDFTQPSYAVYGNNQRYLAGDKAFLWAGDANNSNSVVGSGPGSDANIMLGSLLISPDNTLVTTHFKMAGYYATDLNLDGLTVFSGPGNDLNLLFGNIMVHPLNDNSNANFVIYGAVPR</sequence>
<reference evidence="11" key="1">
    <citation type="submission" date="2021-04" db="EMBL/GenBank/DDBJ databases">
        <title>Genomics, taxonomy and metabolism of representatives of sulfur bacteria of the genus Thiothrix: Thiothrix fructosivorans QT, Thiothrix unzii A1T and three new species, Thiothrix subterranea sp. nov., Thiothrix litoralis sp. nov. and 'Candidatus Thiothrix anitrata' sp. nov.</title>
        <authorList>
            <person name="Ravin N.V."/>
            <person name="Smolyakov D."/>
            <person name="Rudenko T.S."/>
            <person name="Mardanov A.V."/>
            <person name="Beletsky A.V."/>
            <person name="Markov N.D."/>
            <person name="Fomenkov A.I."/>
            <person name="Roberts R.J."/>
            <person name="Karnachuk O.V."/>
            <person name="Novikov A."/>
            <person name="Grabovich M.Y."/>
        </authorList>
    </citation>
    <scope>NUCLEOTIDE SEQUENCE</scope>
    <source>
        <strain evidence="11">A1</strain>
    </source>
</reference>
<dbReference type="KEGG" id="tun:J9260_17290"/>
<organism evidence="11 12">
    <name type="scientific">Thiothrix unzii</name>
    <dbReference type="NCBI Taxonomy" id="111769"/>
    <lineage>
        <taxon>Bacteria</taxon>
        <taxon>Pseudomonadati</taxon>
        <taxon>Pseudomonadota</taxon>
        <taxon>Gammaproteobacteria</taxon>
        <taxon>Thiotrichales</taxon>
        <taxon>Thiotrichaceae</taxon>
        <taxon>Thiothrix</taxon>
    </lineage>
</organism>
<feature type="signal peptide" evidence="9">
    <location>
        <begin position="1"/>
        <end position="29"/>
    </location>
</feature>
<keyword evidence="5" id="KW-0130">Cell adhesion</keyword>
<feature type="compositionally biased region" description="Basic and acidic residues" evidence="8">
    <location>
        <begin position="849"/>
        <end position="861"/>
    </location>
</feature>
<feature type="compositionally biased region" description="Basic and acidic residues" evidence="8">
    <location>
        <begin position="914"/>
        <end position="926"/>
    </location>
</feature>
<proteinExistence type="predicted"/>
<dbReference type="SMART" id="SM00736">
    <property type="entry name" value="CADG"/>
    <property type="match status" value="2"/>
</dbReference>
<feature type="chain" id="PRO_5036871410" evidence="9">
    <location>
        <begin position="30"/>
        <end position="1218"/>
    </location>
</feature>
<comment type="subcellular location">
    <subcellularLocation>
        <location evidence="1">Membrane</location>
    </subcellularLocation>
</comment>
<feature type="compositionally biased region" description="Basic and acidic residues" evidence="8">
    <location>
        <begin position="888"/>
        <end position="900"/>
    </location>
</feature>
<evidence type="ECO:0000256" key="8">
    <source>
        <dbReference type="SAM" id="MobiDB-lite"/>
    </source>
</evidence>
<dbReference type="PROSITE" id="PS50268">
    <property type="entry name" value="CADHERIN_2"/>
    <property type="match status" value="4"/>
</dbReference>
<keyword evidence="2" id="KW-0812">Transmembrane</keyword>
<dbReference type="InterPro" id="IPR002126">
    <property type="entry name" value="Cadherin-like_dom"/>
</dbReference>
<dbReference type="GO" id="GO:0007156">
    <property type="term" value="P:homophilic cell adhesion via plasma membrane adhesion molecules"/>
    <property type="evidence" value="ECO:0007669"/>
    <property type="project" value="InterPro"/>
</dbReference>
<evidence type="ECO:0000256" key="2">
    <source>
        <dbReference type="ARBA" id="ARBA00022692"/>
    </source>
</evidence>
<dbReference type="EMBL" id="CP072793">
    <property type="protein sequence ID" value="QTR53433.1"/>
    <property type="molecule type" value="Genomic_DNA"/>
</dbReference>
<evidence type="ECO:0000256" key="5">
    <source>
        <dbReference type="ARBA" id="ARBA00022889"/>
    </source>
</evidence>
<dbReference type="InterPro" id="IPR040853">
    <property type="entry name" value="RapA2_cadherin-like"/>
</dbReference>
<keyword evidence="4" id="KW-0106">Calcium</keyword>
<keyword evidence="12" id="KW-1185">Reference proteome</keyword>
<feature type="domain" description="Cadherin" evidence="10">
    <location>
        <begin position="414"/>
        <end position="515"/>
    </location>
</feature>
<dbReference type="PANTHER" id="PTHR24025:SF23">
    <property type="entry name" value="NEURAL-CADHERIN"/>
    <property type="match status" value="1"/>
</dbReference>
<evidence type="ECO:0000256" key="4">
    <source>
        <dbReference type="ARBA" id="ARBA00022837"/>
    </source>
</evidence>
<feature type="domain" description="Cadherin" evidence="10">
    <location>
        <begin position="515"/>
        <end position="615"/>
    </location>
</feature>
<dbReference type="InterPro" id="IPR001434">
    <property type="entry name" value="OmcB-like_DUF11"/>
</dbReference>
<evidence type="ECO:0000256" key="9">
    <source>
        <dbReference type="SAM" id="SignalP"/>
    </source>
</evidence>
<accession>A0A975IHA7</accession>
<evidence type="ECO:0000313" key="12">
    <source>
        <dbReference type="Proteomes" id="UP000672009"/>
    </source>
</evidence>
<dbReference type="Gene3D" id="2.60.40.60">
    <property type="entry name" value="Cadherins"/>
    <property type="match status" value="4"/>
</dbReference>
<name>A0A975IHA7_9GAMM</name>
<evidence type="ECO:0000256" key="7">
    <source>
        <dbReference type="ARBA" id="ARBA00023136"/>
    </source>
</evidence>
<dbReference type="RefSeq" id="WP_210218949.1">
    <property type="nucleotide sequence ID" value="NZ_CP072793.1"/>
</dbReference>
<feature type="region of interest" description="Disordered" evidence="8">
    <location>
        <begin position="842"/>
        <end position="945"/>
    </location>
</feature>
<keyword evidence="6" id="KW-1133">Transmembrane helix</keyword>
<feature type="domain" description="Cadherin" evidence="10">
    <location>
        <begin position="741"/>
        <end position="837"/>
    </location>
</feature>
<evidence type="ECO:0000256" key="1">
    <source>
        <dbReference type="ARBA" id="ARBA00004370"/>
    </source>
</evidence>
<evidence type="ECO:0000259" key="10">
    <source>
        <dbReference type="PROSITE" id="PS50268"/>
    </source>
</evidence>
<gene>
    <name evidence="11" type="ORF">J9260_17290</name>
</gene>
<dbReference type="InterPro" id="IPR049804">
    <property type="entry name" value="Choice_anch_L"/>
</dbReference>
<dbReference type="PANTHER" id="PTHR24025">
    <property type="entry name" value="DESMOGLEIN FAMILY MEMBER"/>
    <property type="match status" value="1"/>
</dbReference>
<feature type="domain" description="Cadherin" evidence="10">
    <location>
        <begin position="615"/>
        <end position="719"/>
    </location>
</feature>
<dbReference type="Pfam" id="PF17963">
    <property type="entry name" value="Big_9"/>
    <property type="match status" value="2"/>
</dbReference>
<dbReference type="Pfam" id="PF01345">
    <property type="entry name" value="DUF11"/>
    <property type="match status" value="1"/>
</dbReference>
<dbReference type="InterPro" id="IPR050971">
    <property type="entry name" value="Cadherin-domain_protein"/>
</dbReference>
<dbReference type="SUPFAM" id="SSF103647">
    <property type="entry name" value="TSP type-3 repeat"/>
    <property type="match status" value="1"/>
</dbReference>
<keyword evidence="3" id="KW-0677">Repeat</keyword>
<dbReference type="InterPro" id="IPR006644">
    <property type="entry name" value="Cadg"/>
</dbReference>
<dbReference type="GO" id="GO:0016020">
    <property type="term" value="C:membrane"/>
    <property type="evidence" value="ECO:0007669"/>
    <property type="project" value="UniProtKB-SubCell"/>
</dbReference>